<accession>A0A5B7J116</accession>
<comment type="caution">
    <text evidence="2">The sequence shown here is derived from an EMBL/GenBank/DDBJ whole genome shotgun (WGS) entry which is preliminary data.</text>
</comment>
<evidence type="ECO:0000313" key="2">
    <source>
        <dbReference type="EMBL" id="MPC86568.1"/>
    </source>
</evidence>
<feature type="region of interest" description="Disordered" evidence="1">
    <location>
        <begin position="1"/>
        <end position="21"/>
    </location>
</feature>
<dbReference type="EMBL" id="VSRR010071880">
    <property type="protein sequence ID" value="MPC86568.1"/>
    <property type="molecule type" value="Genomic_DNA"/>
</dbReference>
<proteinExistence type="predicted"/>
<keyword evidence="3" id="KW-1185">Reference proteome</keyword>
<gene>
    <name evidence="2" type="ORF">E2C01_081401</name>
</gene>
<reference evidence="2 3" key="1">
    <citation type="submission" date="2019-05" db="EMBL/GenBank/DDBJ databases">
        <title>Another draft genome of Portunus trituberculatus and its Hox gene families provides insights of decapod evolution.</title>
        <authorList>
            <person name="Jeong J.-H."/>
            <person name="Song I."/>
            <person name="Kim S."/>
            <person name="Choi T."/>
            <person name="Kim D."/>
            <person name="Ryu S."/>
            <person name="Kim W."/>
        </authorList>
    </citation>
    <scope>NUCLEOTIDE SEQUENCE [LARGE SCALE GENOMIC DNA]</scope>
    <source>
        <tissue evidence="2">Muscle</tissue>
    </source>
</reference>
<evidence type="ECO:0000256" key="1">
    <source>
        <dbReference type="SAM" id="MobiDB-lite"/>
    </source>
</evidence>
<organism evidence="2 3">
    <name type="scientific">Portunus trituberculatus</name>
    <name type="common">Swimming crab</name>
    <name type="synonym">Neptunus trituberculatus</name>
    <dbReference type="NCBI Taxonomy" id="210409"/>
    <lineage>
        <taxon>Eukaryota</taxon>
        <taxon>Metazoa</taxon>
        <taxon>Ecdysozoa</taxon>
        <taxon>Arthropoda</taxon>
        <taxon>Crustacea</taxon>
        <taxon>Multicrustacea</taxon>
        <taxon>Malacostraca</taxon>
        <taxon>Eumalacostraca</taxon>
        <taxon>Eucarida</taxon>
        <taxon>Decapoda</taxon>
        <taxon>Pleocyemata</taxon>
        <taxon>Brachyura</taxon>
        <taxon>Eubrachyura</taxon>
        <taxon>Portunoidea</taxon>
        <taxon>Portunidae</taxon>
        <taxon>Portuninae</taxon>
        <taxon>Portunus</taxon>
    </lineage>
</organism>
<sequence>MRWSTDEVETHSDSAASSSSCDPFSLRVVFHHDNLCFHSSIACYNGYHILVFIYTHAMRITSTLWH</sequence>
<feature type="compositionally biased region" description="Basic and acidic residues" evidence="1">
    <location>
        <begin position="1"/>
        <end position="12"/>
    </location>
</feature>
<protein>
    <submittedName>
        <fullName evidence="2">Uncharacterized protein</fullName>
    </submittedName>
</protein>
<dbReference type="AlphaFoldDB" id="A0A5B7J116"/>
<name>A0A5B7J116_PORTR</name>
<dbReference type="Proteomes" id="UP000324222">
    <property type="component" value="Unassembled WGS sequence"/>
</dbReference>
<evidence type="ECO:0000313" key="3">
    <source>
        <dbReference type="Proteomes" id="UP000324222"/>
    </source>
</evidence>